<organism evidence="2 3">
    <name type="scientific">Sporothrix bragantina</name>
    <dbReference type="NCBI Taxonomy" id="671064"/>
    <lineage>
        <taxon>Eukaryota</taxon>
        <taxon>Fungi</taxon>
        <taxon>Dikarya</taxon>
        <taxon>Ascomycota</taxon>
        <taxon>Pezizomycotina</taxon>
        <taxon>Sordariomycetes</taxon>
        <taxon>Sordariomycetidae</taxon>
        <taxon>Ophiostomatales</taxon>
        <taxon>Ophiostomataceae</taxon>
        <taxon>Sporothrix</taxon>
    </lineage>
</organism>
<dbReference type="SUPFAM" id="SSF160991">
    <property type="entry name" value="CV3147-like"/>
    <property type="match status" value="1"/>
</dbReference>
<comment type="caution">
    <text evidence="2">The sequence shown here is derived from an EMBL/GenBank/DDBJ whole genome shotgun (WGS) entry which is preliminary data.</text>
</comment>
<evidence type="ECO:0000313" key="2">
    <source>
        <dbReference type="EMBL" id="CAK7221179.1"/>
    </source>
</evidence>
<proteinExistence type="predicted"/>
<protein>
    <recommendedName>
        <fullName evidence="1">S-Me-THD-like C-terminal domain-containing protein</fullName>
    </recommendedName>
</protein>
<keyword evidence="3" id="KW-1185">Reference proteome</keyword>
<sequence length="144" mass="15513">MAPMTPVVGPGCLPIFIGRVSNIIRKVEGGWPVGTATIKPANDDDDADAAGADKPSLFLEFQLVCTTPDLITVLDTAGSAVAMYEMRYGLMVTVILLPAHPLWTAAPGLKFAGTPRLGMKVPFTPLEKKWQKPRSAFEEFTVKL</sequence>
<dbReference type="Gene3D" id="2.40.390.10">
    <property type="entry name" value="CV3147-like"/>
    <property type="match status" value="1"/>
</dbReference>
<dbReference type="Proteomes" id="UP001642406">
    <property type="component" value="Unassembled WGS sequence"/>
</dbReference>
<name>A0ABP0BNJ9_9PEZI</name>
<gene>
    <name evidence="2" type="ORF">SBRCBS47491_004439</name>
</gene>
<dbReference type="InterPro" id="IPR024071">
    <property type="entry name" value="S-Me-THD_C_sf"/>
</dbReference>
<feature type="domain" description="S-Me-THD-like C-terminal" evidence="1">
    <location>
        <begin position="11"/>
        <end position="126"/>
    </location>
</feature>
<reference evidence="2 3" key="1">
    <citation type="submission" date="2024-01" db="EMBL/GenBank/DDBJ databases">
        <authorList>
            <person name="Allen C."/>
            <person name="Tagirdzhanova G."/>
        </authorList>
    </citation>
    <scope>NUCLEOTIDE SEQUENCE [LARGE SCALE GENOMIC DNA]</scope>
</reference>
<dbReference type="Pfam" id="PF20906">
    <property type="entry name" value="S-Me-THD_C"/>
    <property type="match status" value="1"/>
</dbReference>
<evidence type="ECO:0000259" key="1">
    <source>
        <dbReference type="Pfam" id="PF20906"/>
    </source>
</evidence>
<dbReference type="InterPro" id="IPR048350">
    <property type="entry name" value="S-Me-THD-like_C"/>
</dbReference>
<evidence type="ECO:0000313" key="3">
    <source>
        <dbReference type="Proteomes" id="UP001642406"/>
    </source>
</evidence>
<dbReference type="EMBL" id="CAWUHC010000034">
    <property type="protein sequence ID" value="CAK7221179.1"/>
    <property type="molecule type" value="Genomic_DNA"/>
</dbReference>
<accession>A0ABP0BNJ9</accession>